<evidence type="ECO:0000313" key="4">
    <source>
        <dbReference type="EMBL" id="RNB87746.1"/>
    </source>
</evidence>
<dbReference type="OrthoDB" id="254175at2"/>
<dbReference type="InterPro" id="IPR029045">
    <property type="entry name" value="ClpP/crotonase-like_dom_sf"/>
</dbReference>
<dbReference type="CDD" id="cd06558">
    <property type="entry name" value="crotonase-like"/>
    <property type="match status" value="1"/>
</dbReference>
<dbReference type="SUPFAM" id="SSF52096">
    <property type="entry name" value="ClpP/crotonase"/>
    <property type="match status" value="1"/>
</dbReference>
<dbReference type="Gene3D" id="3.90.226.10">
    <property type="entry name" value="2-enoyl-CoA Hydratase, Chain A, domain 1"/>
    <property type="match status" value="1"/>
</dbReference>
<evidence type="ECO:0000256" key="2">
    <source>
        <dbReference type="ARBA" id="ARBA00023239"/>
    </source>
</evidence>
<dbReference type="EC" id="4.2.1.17" evidence="4"/>
<gene>
    <name evidence="4" type="ORF">EDM56_12975</name>
</gene>
<evidence type="ECO:0000256" key="3">
    <source>
        <dbReference type="RuleBase" id="RU003707"/>
    </source>
</evidence>
<dbReference type="AlphaFoldDB" id="A0A3M8DI98"/>
<keyword evidence="5" id="KW-1185">Reference proteome</keyword>
<dbReference type="Pfam" id="PF00378">
    <property type="entry name" value="ECH_1"/>
    <property type="match status" value="1"/>
</dbReference>
<dbReference type="PROSITE" id="PS00166">
    <property type="entry name" value="ENOYL_COA_HYDRATASE"/>
    <property type="match status" value="1"/>
</dbReference>
<evidence type="ECO:0000313" key="5">
    <source>
        <dbReference type="Proteomes" id="UP000271031"/>
    </source>
</evidence>
<dbReference type="PANTHER" id="PTHR11941">
    <property type="entry name" value="ENOYL-COA HYDRATASE-RELATED"/>
    <property type="match status" value="1"/>
</dbReference>
<accession>A0A3M8DI98</accession>
<comment type="similarity">
    <text evidence="1 3">Belongs to the enoyl-CoA hydratase/isomerase family.</text>
</comment>
<sequence>MESLILVAKQEGVATITLNRPEAANALSVQMLGELQAAIDELRWDQAIRSVIVTGAGEKAFCAGADLKERAGMNPQQVRQTVALIRDTIHALQALPKPVIAAVNGVAFGGGTELALACDIRIASSAARFALTETSLGIIPGAGGTQRLPRLIGPGRAKELIFSARRVEAEEALQIGLVEYVVPVDALMERAQELAGRIAQNAPIALTQAKFAIDQGLETSLANGLAIEQKAYEVTIPTRDREEGLLAFREKRAPRYTGE</sequence>
<protein>
    <submittedName>
        <fullName evidence="4">Enoyl-CoA hydratase</fullName>
        <ecNumber evidence="4">4.2.1.17</ecNumber>
    </submittedName>
</protein>
<dbReference type="GO" id="GO:0004300">
    <property type="term" value="F:enoyl-CoA hydratase activity"/>
    <property type="evidence" value="ECO:0007669"/>
    <property type="project" value="UniProtKB-EC"/>
</dbReference>
<dbReference type="Proteomes" id="UP000271031">
    <property type="component" value="Unassembled WGS sequence"/>
</dbReference>
<proteinExistence type="inferred from homology"/>
<dbReference type="GO" id="GO:0006635">
    <property type="term" value="P:fatty acid beta-oxidation"/>
    <property type="evidence" value="ECO:0007669"/>
    <property type="project" value="TreeGrafter"/>
</dbReference>
<dbReference type="EMBL" id="RHHQ01000010">
    <property type="protein sequence ID" value="RNB87746.1"/>
    <property type="molecule type" value="Genomic_DNA"/>
</dbReference>
<reference evidence="4 5" key="1">
    <citation type="submission" date="2018-10" db="EMBL/GenBank/DDBJ databases">
        <title>Phylogenomics of Brevibacillus.</title>
        <authorList>
            <person name="Dunlap C."/>
        </authorList>
    </citation>
    <scope>NUCLEOTIDE SEQUENCE [LARGE SCALE GENOMIC DNA]</scope>
    <source>
        <strain evidence="4 5">JCM 15716</strain>
    </source>
</reference>
<name>A0A3M8DI98_9BACL</name>
<dbReference type="InterPro" id="IPR001753">
    <property type="entry name" value="Enoyl-CoA_hydra/iso"/>
</dbReference>
<dbReference type="InterPro" id="IPR014748">
    <property type="entry name" value="Enoyl-CoA_hydra_C"/>
</dbReference>
<dbReference type="Gene3D" id="1.10.12.10">
    <property type="entry name" value="Lyase 2-enoyl-coa Hydratase, Chain A, domain 2"/>
    <property type="match status" value="1"/>
</dbReference>
<organism evidence="4 5">
    <name type="scientific">Brevibacillus fluminis</name>
    <dbReference type="NCBI Taxonomy" id="511487"/>
    <lineage>
        <taxon>Bacteria</taxon>
        <taxon>Bacillati</taxon>
        <taxon>Bacillota</taxon>
        <taxon>Bacilli</taxon>
        <taxon>Bacillales</taxon>
        <taxon>Paenibacillaceae</taxon>
        <taxon>Brevibacillus</taxon>
    </lineage>
</organism>
<dbReference type="RefSeq" id="WP_122918351.1">
    <property type="nucleotide sequence ID" value="NZ_RHHQ01000010.1"/>
</dbReference>
<dbReference type="NCBIfam" id="NF005802">
    <property type="entry name" value="PRK07657.1"/>
    <property type="match status" value="1"/>
</dbReference>
<keyword evidence="2 4" id="KW-0456">Lyase</keyword>
<comment type="caution">
    <text evidence="4">The sequence shown here is derived from an EMBL/GenBank/DDBJ whole genome shotgun (WGS) entry which is preliminary data.</text>
</comment>
<evidence type="ECO:0000256" key="1">
    <source>
        <dbReference type="ARBA" id="ARBA00005254"/>
    </source>
</evidence>
<dbReference type="InterPro" id="IPR018376">
    <property type="entry name" value="Enoyl-CoA_hyd/isom_CS"/>
</dbReference>
<dbReference type="FunFam" id="3.90.226.10:FF:000009">
    <property type="entry name" value="Carnitinyl-CoA dehydratase"/>
    <property type="match status" value="1"/>
</dbReference>
<dbReference type="FunFam" id="1.10.12.10:FF:000001">
    <property type="entry name" value="Probable enoyl-CoA hydratase, mitochondrial"/>
    <property type="match status" value="1"/>
</dbReference>
<dbReference type="PANTHER" id="PTHR11941:SF54">
    <property type="entry name" value="ENOYL-COA HYDRATASE, MITOCHONDRIAL"/>
    <property type="match status" value="1"/>
</dbReference>